<name>A0A4R5KKU3_9BACL</name>
<sequence>MMNIKVPSSPHMDSNDDLALKIVKSILDDIQGRYGLDQMIIGGPDHKEQEIIILMFEQWRQLVSRELHAKGLINDCYRPMENHEIENLSLYDLLEIREKYLQLDASNT</sequence>
<evidence type="ECO:0000313" key="1">
    <source>
        <dbReference type="EMBL" id="TDF95468.1"/>
    </source>
</evidence>
<organism evidence="1 2">
    <name type="scientific">Paenibacillus piri</name>
    <dbReference type="NCBI Taxonomy" id="2547395"/>
    <lineage>
        <taxon>Bacteria</taxon>
        <taxon>Bacillati</taxon>
        <taxon>Bacillota</taxon>
        <taxon>Bacilli</taxon>
        <taxon>Bacillales</taxon>
        <taxon>Paenibacillaceae</taxon>
        <taxon>Paenibacillus</taxon>
    </lineage>
</organism>
<dbReference type="EMBL" id="SMRT01000010">
    <property type="protein sequence ID" value="TDF95468.1"/>
    <property type="molecule type" value="Genomic_DNA"/>
</dbReference>
<keyword evidence="2" id="KW-1185">Reference proteome</keyword>
<evidence type="ECO:0000313" key="2">
    <source>
        <dbReference type="Proteomes" id="UP000295636"/>
    </source>
</evidence>
<dbReference type="AlphaFoldDB" id="A0A4R5KKU3"/>
<gene>
    <name evidence="1" type="ORF">E1757_20380</name>
</gene>
<protein>
    <submittedName>
        <fullName evidence="1">Uncharacterized protein</fullName>
    </submittedName>
</protein>
<dbReference type="Proteomes" id="UP000295636">
    <property type="component" value="Unassembled WGS sequence"/>
</dbReference>
<comment type="caution">
    <text evidence="1">The sequence shown here is derived from an EMBL/GenBank/DDBJ whole genome shotgun (WGS) entry which is preliminary data.</text>
</comment>
<reference evidence="1 2" key="1">
    <citation type="submission" date="2019-03" db="EMBL/GenBank/DDBJ databases">
        <title>This is whole genome sequence of Paenibacillus sp MS74 strain.</title>
        <authorList>
            <person name="Trinh H.N."/>
        </authorList>
    </citation>
    <scope>NUCLEOTIDE SEQUENCE [LARGE SCALE GENOMIC DNA]</scope>
    <source>
        <strain evidence="1 2">MS74</strain>
    </source>
</reference>
<dbReference type="RefSeq" id="WP_133231513.1">
    <property type="nucleotide sequence ID" value="NZ_SMRT01000010.1"/>
</dbReference>
<accession>A0A4R5KKU3</accession>
<proteinExistence type="predicted"/>
<dbReference type="OrthoDB" id="2920798at2"/>